<dbReference type="EC" id="3.4.-.-" evidence="8"/>
<dbReference type="PANTHER" id="PTHR13604">
    <property type="entry name" value="DC12-RELATED"/>
    <property type="match status" value="1"/>
</dbReference>
<evidence type="ECO:0000313" key="9">
    <source>
        <dbReference type="EMBL" id="OLF92783.1"/>
    </source>
</evidence>
<dbReference type="PANTHER" id="PTHR13604:SF0">
    <property type="entry name" value="ABASIC SITE PROCESSING PROTEIN HMCES"/>
    <property type="match status" value="1"/>
</dbReference>
<name>A0A7Z0WXM8_9BACI</name>
<evidence type="ECO:0000256" key="6">
    <source>
        <dbReference type="ARBA" id="ARBA00023125"/>
    </source>
</evidence>
<keyword evidence="4 8" id="KW-0378">Hydrolase</keyword>
<evidence type="ECO:0000256" key="4">
    <source>
        <dbReference type="ARBA" id="ARBA00022801"/>
    </source>
</evidence>
<evidence type="ECO:0000313" key="10">
    <source>
        <dbReference type="Proteomes" id="UP000185604"/>
    </source>
</evidence>
<dbReference type="Proteomes" id="UP000185604">
    <property type="component" value="Unassembled WGS sequence"/>
</dbReference>
<evidence type="ECO:0000256" key="2">
    <source>
        <dbReference type="ARBA" id="ARBA00022670"/>
    </source>
</evidence>
<dbReference type="GO" id="GO:0003697">
    <property type="term" value="F:single-stranded DNA binding"/>
    <property type="evidence" value="ECO:0007669"/>
    <property type="project" value="InterPro"/>
</dbReference>
<evidence type="ECO:0000256" key="1">
    <source>
        <dbReference type="ARBA" id="ARBA00008136"/>
    </source>
</evidence>
<dbReference type="Gene3D" id="3.90.1680.10">
    <property type="entry name" value="SOS response associated peptidase-like"/>
    <property type="match status" value="1"/>
</dbReference>
<keyword evidence="7" id="KW-0456">Lyase</keyword>
<dbReference type="GO" id="GO:0016829">
    <property type="term" value="F:lyase activity"/>
    <property type="evidence" value="ECO:0007669"/>
    <property type="project" value="UniProtKB-KW"/>
</dbReference>
<dbReference type="RefSeq" id="WP_048349952.1">
    <property type="nucleotide sequence ID" value="NZ_JADRJL010000008.1"/>
</dbReference>
<dbReference type="GO" id="GO:0006508">
    <property type="term" value="P:proteolysis"/>
    <property type="evidence" value="ECO:0007669"/>
    <property type="project" value="UniProtKB-KW"/>
</dbReference>
<dbReference type="GO" id="GO:0106300">
    <property type="term" value="P:protein-DNA covalent cross-linking repair"/>
    <property type="evidence" value="ECO:0007669"/>
    <property type="project" value="InterPro"/>
</dbReference>
<accession>A0A7Z0WXM8</accession>
<dbReference type="EMBL" id="LKPO01000016">
    <property type="protein sequence ID" value="OLF92783.1"/>
    <property type="molecule type" value="Genomic_DNA"/>
</dbReference>
<dbReference type="AlphaFoldDB" id="A0A7Z0WXM8"/>
<dbReference type="InterPro" id="IPR003738">
    <property type="entry name" value="SRAP"/>
</dbReference>
<organism evidence="9 10">
    <name type="scientific">Bacillus paralicheniformis</name>
    <dbReference type="NCBI Taxonomy" id="1648923"/>
    <lineage>
        <taxon>Bacteria</taxon>
        <taxon>Bacillati</taxon>
        <taxon>Bacillota</taxon>
        <taxon>Bacilli</taxon>
        <taxon>Bacillales</taxon>
        <taxon>Bacillaceae</taxon>
        <taxon>Bacillus</taxon>
    </lineage>
</organism>
<keyword evidence="2 8" id="KW-0645">Protease</keyword>
<comment type="similarity">
    <text evidence="1 8">Belongs to the SOS response-associated peptidase family.</text>
</comment>
<evidence type="ECO:0000256" key="8">
    <source>
        <dbReference type="RuleBase" id="RU364100"/>
    </source>
</evidence>
<protein>
    <recommendedName>
        <fullName evidence="8">Abasic site processing protein</fullName>
        <ecNumber evidence="8">3.4.-.-</ecNumber>
    </recommendedName>
</protein>
<dbReference type="InterPro" id="IPR036590">
    <property type="entry name" value="SRAP-like"/>
</dbReference>
<keyword evidence="6" id="KW-0238">DNA-binding</keyword>
<gene>
    <name evidence="9" type="ORF">B4121_2471</name>
</gene>
<evidence type="ECO:0000256" key="3">
    <source>
        <dbReference type="ARBA" id="ARBA00022763"/>
    </source>
</evidence>
<dbReference type="SUPFAM" id="SSF143081">
    <property type="entry name" value="BB1717-like"/>
    <property type="match status" value="1"/>
</dbReference>
<proteinExistence type="inferred from homology"/>
<evidence type="ECO:0000256" key="5">
    <source>
        <dbReference type="ARBA" id="ARBA00023124"/>
    </source>
</evidence>
<reference evidence="9 10" key="1">
    <citation type="journal article" date="2016" name="Front. Microbiol.">
        <title>High-Level Heat Resistance of Spores of Bacillus amyloliquefaciens and Bacillus licheniformis Results from the Presence of a spoVA Operon in a Tn1546 Transposon.</title>
        <authorList>
            <person name="Berendsen E.M."/>
            <person name="Koning R.A."/>
            <person name="Boekhorst J."/>
            <person name="de Jong A."/>
            <person name="Kuipers O.P."/>
            <person name="Wells-Bennik M.H."/>
        </authorList>
    </citation>
    <scope>NUCLEOTIDE SEQUENCE [LARGE SCALE GENOMIC DNA]</scope>
    <source>
        <strain evidence="9 10">B4121</strain>
    </source>
</reference>
<keyword evidence="5" id="KW-0190">Covalent protein-DNA linkage</keyword>
<keyword evidence="3" id="KW-0227">DNA damage</keyword>
<sequence length="226" mass="26283">MCGRFTLFSEFDEIIDRFEIDQMTIEDYSPSYNIAPSQRILAVISDGSHNRLGRLRWGLIPPWSKDEKIGYKMINARAETLAEKPSFRKPLIRQRCLIPADSFYEWKRTDAKTKRPMRIKLKKNGLFSFAGLWEKWQPAGGKPVYTCTIITTMPNDLMKDIHDRMPVILDRQAEKEWLNPKNQDLAYLESLLKPYASKEMEAYEVAPLVNSPHHNSPELIKKAPLQ</sequence>
<dbReference type="Pfam" id="PF02586">
    <property type="entry name" value="SRAP"/>
    <property type="match status" value="1"/>
</dbReference>
<comment type="caution">
    <text evidence="9">The sequence shown here is derived from an EMBL/GenBank/DDBJ whole genome shotgun (WGS) entry which is preliminary data.</text>
</comment>
<evidence type="ECO:0000256" key="7">
    <source>
        <dbReference type="ARBA" id="ARBA00023239"/>
    </source>
</evidence>
<dbReference type="GO" id="GO:0008233">
    <property type="term" value="F:peptidase activity"/>
    <property type="evidence" value="ECO:0007669"/>
    <property type="project" value="UniProtKB-KW"/>
</dbReference>